<reference evidence="2" key="1">
    <citation type="submission" date="2016-11" db="UniProtKB">
        <authorList>
            <consortium name="WormBaseParasite"/>
        </authorList>
    </citation>
    <scope>IDENTIFICATION</scope>
    <source>
        <strain evidence="2">KR3021</strain>
    </source>
</reference>
<proteinExistence type="predicted"/>
<sequence>MGDAGAEEESEQAFSHCPKFNHDMTTDEVEYHKETLHYMREDNQKRITNVTEFENHFFDPAVVNYLFTIAIRLKLHPMIRYQALYLFDGFISEHLETHYSGISSHIKEVNDQMVEWEKVESNLSRQLTLRMVSCLQLASKTYDCADSLTPTYLVSCLKALGHLYTTEAVLKSEIRVSSTVDFKLWDRDNPVVYIETILALLSKDCQFLRGSMKNFYHRCTYVFDCVLMNMKQIYNHLLFNLYTRTVKDVGHLRYNRILSDWFLLGTGVIYSAASTLDFNDTQLKEILNHLLNYTKVPEDNIKRLADAIEEVMAHKT</sequence>
<evidence type="ECO:0000313" key="2">
    <source>
        <dbReference type="WBParaSite" id="RSKR_0000609900.1"/>
    </source>
</evidence>
<name>A0AC35U038_9BILA</name>
<dbReference type="WBParaSite" id="RSKR_0000609900.1">
    <property type="protein sequence ID" value="RSKR_0000609900.1"/>
    <property type="gene ID" value="RSKR_0000609900"/>
</dbReference>
<protein>
    <submittedName>
        <fullName evidence="2">Cyclin N-terminal domain-containing protein 1</fullName>
    </submittedName>
</protein>
<organism evidence="1 2">
    <name type="scientific">Rhabditophanes sp. KR3021</name>
    <dbReference type="NCBI Taxonomy" id="114890"/>
    <lineage>
        <taxon>Eukaryota</taxon>
        <taxon>Metazoa</taxon>
        <taxon>Ecdysozoa</taxon>
        <taxon>Nematoda</taxon>
        <taxon>Chromadorea</taxon>
        <taxon>Rhabditida</taxon>
        <taxon>Tylenchina</taxon>
        <taxon>Panagrolaimomorpha</taxon>
        <taxon>Strongyloidoidea</taxon>
        <taxon>Alloionematidae</taxon>
        <taxon>Rhabditophanes</taxon>
    </lineage>
</organism>
<accession>A0AC35U038</accession>
<dbReference type="Proteomes" id="UP000095286">
    <property type="component" value="Unplaced"/>
</dbReference>
<evidence type="ECO:0000313" key="1">
    <source>
        <dbReference type="Proteomes" id="UP000095286"/>
    </source>
</evidence>